<evidence type="ECO:0000256" key="2">
    <source>
        <dbReference type="ARBA" id="ARBA00008143"/>
    </source>
</evidence>
<feature type="signal peptide" evidence="13">
    <location>
        <begin position="1"/>
        <end position="28"/>
    </location>
</feature>
<dbReference type="InterPro" id="IPR037066">
    <property type="entry name" value="Plug_dom_sf"/>
</dbReference>
<keyword evidence="8 11" id="KW-0472">Membrane</keyword>
<dbReference type="Gene3D" id="2.170.130.10">
    <property type="entry name" value="TonB-dependent receptor, plug domain"/>
    <property type="match status" value="1"/>
</dbReference>
<comment type="caution">
    <text evidence="16">The sequence shown here is derived from an EMBL/GenBank/DDBJ whole genome shotgun (WGS) entry which is preliminary data.</text>
</comment>
<dbReference type="PANTHER" id="PTHR30069">
    <property type="entry name" value="TONB-DEPENDENT OUTER MEMBRANE RECEPTOR"/>
    <property type="match status" value="1"/>
</dbReference>
<evidence type="ECO:0000259" key="15">
    <source>
        <dbReference type="Pfam" id="PF07715"/>
    </source>
</evidence>
<evidence type="ECO:0000256" key="13">
    <source>
        <dbReference type="SAM" id="SignalP"/>
    </source>
</evidence>
<evidence type="ECO:0000256" key="11">
    <source>
        <dbReference type="PROSITE-ProRule" id="PRU01360"/>
    </source>
</evidence>
<feature type="chain" id="PRO_5046304562" evidence="13">
    <location>
        <begin position="29"/>
        <end position="698"/>
    </location>
</feature>
<keyword evidence="17" id="KW-1185">Reference proteome</keyword>
<reference evidence="16 17" key="1">
    <citation type="journal article" date="2020" name="Insects">
        <title>Bacteria Belonging to Pseudomonas typographi sp. nov. from the Bark Beetle Ips typographus Have Genomic Potential to Aid in the Host Ecology.</title>
        <authorList>
            <person name="Peral-Aranega E."/>
            <person name="Saati-Santamaria Z."/>
            <person name="Kolarik M."/>
            <person name="Rivas R."/>
            <person name="Garcia-Fraile P."/>
        </authorList>
    </citation>
    <scope>NUCLEOTIDE SEQUENCE [LARGE SCALE GENOMIC DNA]</scope>
    <source>
        <strain evidence="16 17">CA3A</strain>
    </source>
</reference>
<dbReference type="InterPro" id="IPR000531">
    <property type="entry name" value="Beta-barrel_TonB"/>
</dbReference>
<keyword evidence="3 11" id="KW-0813">Transport</keyword>
<comment type="similarity">
    <text evidence="2">Belongs to the TonB-dependent receptor family. Hemoglobin/haptoglobin binding protein subfamily.</text>
</comment>
<dbReference type="Gene3D" id="2.40.170.20">
    <property type="entry name" value="TonB-dependent receptor, beta-barrel domain"/>
    <property type="match status" value="1"/>
</dbReference>
<dbReference type="InterPro" id="IPR012910">
    <property type="entry name" value="Plug_dom"/>
</dbReference>
<dbReference type="InterPro" id="IPR036942">
    <property type="entry name" value="Beta-barrel_TonB_sf"/>
</dbReference>
<evidence type="ECO:0000256" key="1">
    <source>
        <dbReference type="ARBA" id="ARBA00004571"/>
    </source>
</evidence>
<keyword evidence="4 11" id="KW-1134">Transmembrane beta strand</keyword>
<gene>
    <name evidence="16" type="ORF">HAQ05_05270</name>
</gene>
<feature type="short sequence motif" description="TonB box" evidence="12">
    <location>
        <begin position="41"/>
        <end position="47"/>
    </location>
</feature>
<feature type="domain" description="TonB-dependent receptor plug" evidence="15">
    <location>
        <begin position="59"/>
        <end position="170"/>
    </location>
</feature>
<feature type="domain" description="TonB-dependent receptor-like beta-barrel" evidence="14">
    <location>
        <begin position="188"/>
        <end position="657"/>
    </location>
</feature>
<dbReference type="Pfam" id="PF07715">
    <property type="entry name" value="Plug"/>
    <property type="match status" value="1"/>
</dbReference>
<name>A0ABR7YY50_9PSED</name>
<keyword evidence="9 16" id="KW-0675">Receptor</keyword>
<evidence type="ECO:0000256" key="5">
    <source>
        <dbReference type="ARBA" id="ARBA00022692"/>
    </source>
</evidence>
<dbReference type="InterPro" id="IPR039426">
    <property type="entry name" value="TonB-dep_rcpt-like"/>
</dbReference>
<comment type="subcellular location">
    <subcellularLocation>
        <location evidence="1 11">Cell outer membrane</location>
        <topology evidence="1 11">Multi-pass membrane protein</topology>
    </subcellularLocation>
</comment>
<dbReference type="EMBL" id="JAAOCA010000005">
    <property type="protein sequence ID" value="MBD1598121.1"/>
    <property type="molecule type" value="Genomic_DNA"/>
</dbReference>
<dbReference type="PANTHER" id="PTHR30069:SF29">
    <property type="entry name" value="HEMOGLOBIN AND HEMOGLOBIN-HAPTOGLOBIN-BINDING PROTEIN 1-RELATED"/>
    <property type="match status" value="1"/>
</dbReference>
<dbReference type="Pfam" id="PF00593">
    <property type="entry name" value="TonB_dep_Rec_b-barrel"/>
    <property type="match status" value="1"/>
</dbReference>
<protein>
    <submittedName>
        <fullName evidence="16">TonB-dependent receptor</fullName>
    </submittedName>
</protein>
<dbReference type="PROSITE" id="PS51257">
    <property type="entry name" value="PROKAR_LIPOPROTEIN"/>
    <property type="match status" value="1"/>
</dbReference>
<evidence type="ECO:0000259" key="14">
    <source>
        <dbReference type="Pfam" id="PF00593"/>
    </source>
</evidence>
<organism evidence="16 17">
    <name type="scientific">Pseudomonas typographi</name>
    <dbReference type="NCBI Taxonomy" id="2715964"/>
    <lineage>
        <taxon>Bacteria</taxon>
        <taxon>Pseudomonadati</taxon>
        <taxon>Pseudomonadota</taxon>
        <taxon>Gammaproteobacteria</taxon>
        <taxon>Pseudomonadales</taxon>
        <taxon>Pseudomonadaceae</taxon>
        <taxon>Pseudomonas</taxon>
    </lineage>
</organism>
<evidence type="ECO:0000256" key="4">
    <source>
        <dbReference type="ARBA" id="ARBA00022452"/>
    </source>
</evidence>
<evidence type="ECO:0000256" key="9">
    <source>
        <dbReference type="ARBA" id="ARBA00023170"/>
    </source>
</evidence>
<keyword evidence="10 11" id="KW-0998">Cell outer membrane</keyword>
<dbReference type="PROSITE" id="PS52016">
    <property type="entry name" value="TONB_DEPENDENT_REC_3"/>
    <property type="match status" value="1"/>
</dbReference>
<proteinExistence type="inferred from homology"/>
<evidence type="ECO:0000313" key="16">
    <source>
        <dbReference type="EMBL" id="MBD1598121.1"/>
    </source>
</evidence>
<evidence type="ECO:0000313" key="17">
    <source>
        <dbReference type="Proteomes" id="UP000805841"/>
    </source>
</evidence>
<sequence length="698" mass="76858">MYNFKERPLRCAVSAGILLLACGNVAQAESTETDSDQRLDTVVVEGQKEGAEQAARNALKEVPGGTSLVSLDDVGKGRVSTSEDIFAYQPGVYAQSVGGSDLMKINIRGSSVNRGADGFRDGVLYLFDGLPVTGPGGTPYELFEPLGLNYTEIFRGANSFDLGSVALGGAVNYVTHTGHDSAPFQVRYEAGSYGYRKRQVSSGQTIGAFDYYVSLTDSDRSGYADRTDSNTKGVAANFGYVFNSQLETRFYVRYRELEQSLPGRITIYNATHHSRNPQGSYGNDGVRKHPGSTWVANKTTWHIDENQTLEVGFTYHDYPLDATYRTVRGKSHYTDISGQINYKREDTIYGRDSVTKVGWRSIKTNPDTNGDNTYAAASGRPVGSEYATMKFGGADHTLFASNELELVPKLWLITGLSALYAQRDVDLYYPVRTQNKLNTDELDFSPRIGLRYELSPSVQLYGNISRSVQPPNTWALVSTSYNTILNLKNQKAVTLEVGGRGDSWIGQWDVSVYRSQIKDELLAVANTTELGTFTDLSNGSDTIHQGLEAGLTSELWKGSNGRLSVRQAYTFNDFKYKNDPVFGSNRLPGIPKSFYQGEIRYDHPSGLYASLNTQISSKIEVDYANSLSTDGYQLFGATLGYSSPKKDWEAYLDFRNLTNKHYVAIINPGYDDAGADVGRVAAPGEGFAVYTGISYSFR</sequence>
<evidence type="ECO:0000256" key="3">
    <source>
        <dbReference type="ARBA" id="ARBA00022448"/>
    </source>
</evidence>
<keyword evidence="7 12" id="KW-0798">TonB box</keyword>
<evidence type="ECO:0000256" key="6">
    <source>
        <dbReference type="ARBA" id="ARBA00022729"/>
    </source>
</evidence>
<dbReference type="SUPFAM" id="SSF56935">
    <property type="entry name" value="Porins"/>
    <property type="match status" value="1"/>
</dbReference>
<evidence type="ECO:0000256" key="7">
    <source>
        <dbReference type="ARBA" id="ARBA00023077"/>
    </source>
</evidence>
<accession>A0ABR7YY50</accession>
<dbReference type="PROSITE" id="PS00430">
    <property type="entry name" value="TONB_DEPENDENT_REC_1"/>
    <property type="match status" value="1"/>
</dbReference>
<dbReference type="InterPro" id="IPR010916">
    <property type="entry name" value="TonB_box_CS"/>
</dbReference>
<evidence type="ECO:0000256" key="10">
    <source>
        <dbReference type="ARBA" id="ARBA00023237"/>
    </source>
</evidence>
<dbReference type="Proteomes" id="UP000805841">
    <property type="component" value="Unassembled WGS sequence"/>
</dbReference>
<keyword evidence="5 11" id="KW-0812">Transmembrane</keyword>
<evidence type="ECO:0000256" key="8">
    <source>
        <dbReference type="ARBA" id="ARBA00023136"/>
    </source>
</evidence>
<evidence type="ECO:0000256" key="12">
    <source>
        <dbReference type="PROSITE-ProRule" id="PRU10143"/>
    </source>
</evidence>
<keyword evidence="6 13" id="KW-0732">Signal</keyword>